<organism evidence="2 3">
    <name type="scientific">Fimbriiglobus ruber</name>
    <dbReference type="NCBI Taxonomy" id="1908690"/>
    <lineage>
        <taxon>Bacteria</taxon>
        <taxon>Pseudomonadati</taxon>
        <taxon>Planctomycetota</taxon>
        <taxon>Planctomycetia</taxon>
        <taxon>Gemmatales</taxon>
        <taxon>Gemmataceae</taxon>
        <taxon>Fimbriiglobus</taxon>
    </lineage>
</organism>
<gene>
    <name evidence="2" type="ORF">FRUB_08974</name>
</gene>
<dbReference type="Pfam" id="PF13586">
    <property type="entry name" value="DDE_Tnp_1_2"/>
    <property type="match status" value="1"/>
</dbReference>
<dbReference type="Proteomes" id="UP000214646">
    <property type="component" value="Unassembled WGS sequence"/>
</dbReference>
<dbReference type="PANTHER" id="PTHR30007:SF0">
    <property type="entry name" value="TRANSPOSASE"/>
    <property type="match status" value="1"/>
</dbReference>
<evidence type="ECO:0000259" key="1">
    <source>
        <dbReference type="Pfam" id="PF13586"/>
    </source>
</evidence>
<name>A0A225D491_9BACT</name>
<dbReference type="PANTHER" id="PTHR30007">
    <property type="entry name" value="PHP DOMAIN PROTEIN"/>
    <property type="match status" value="1"/>
</dbReference>
<comment type="caution">
    <text evidence="2">The sequence shown here is derived from an EMBL/GenBank/DDBJ whole genome shotgun (WGS) entry which is preliminary data.</text>
</comment>
<dbReference type="AlphaFoldDB" id="A0A225D491"/>
<sequence length="76" mass="8575">MVVRSPPGGAVGDLVPPPGATTFQPLRVRWVVERTFAWIGRCRRNSKDYERTESSSEAMVQVSSIRLMLRRLNKCA</sequence>
<evidence type="ECO:0000313" key="2">
    <source>
        <dbReference type="EMBL" id="OWK36411.1"/>
    </source>
</evidence>
<accession>A0A225D491</accession>
<evidence type="ECO:0000313" key="3">
    <source>
        <dbReference type="Proteomes" id="UP000214646"/>
    </source>
</evidence>
<feature type="domain" description="Transposase DDE" evidence="1">
    <location>
        <begin position="20"/>
        <end position="70"/>
    </location>
</feature>
<protein>
    <submittedName>
        <fullName evidence="2">Mobile element protein</fullName>
    </submittedName>
</protein>
<dbReference type="EMBL" id="NIDE01000017">
    <property type="protein sequence ID" value="OWK36411.1"/>
    <property type="molecule type" value="Genomic_DNA"/>
</dbReference>
<reference evidence="3" key="1">
    <citation type="submission" date="2017-06" db="EMBL/GenBank/DDBJ databases">
        <title>Genome analysis of Fimbriiglobus ruber SP5, the first member of the order Planctomycetales with confirmed chitinolytic capability.</title>
        <authorList>
            <person name="Ravin N.V."/>
            <person name="Rakitin A.L."/>
            <person name="Ivanova A.A."/>
            <person name="Beletsky A.V."/>
            <person name="Kulichevskaya I.S."/>
            <person name="Mardanov A.V."/>
            <person name="Dedysh S.N."/>
        </authorList>
    </citation>
    <scope>NUCLEOTIDE SEQUENCE [LARGE SCALE GENOMIC DNA]</scope>
    <source>
        <strain evidence="3">SP5</strain>
    </source>
</reference>
<keyword evidence="3" id="KW-1185">Reference proteome</keyword>
<proteinExistence type="predicted"/>
<dbReference type="InterPro" id="IPR025668">
    <property type="entry name" value="Tnp_DDE_dom"/>
</dbReference>